<dbReference type="PRINTS" id="PR00107">
    <property type="entry name" value="PHOSPHOCPHPR"/>
</dbReference>
<dbReference type="NCBIfam" id="TIGR01003">
    <property type="entry name" value="PTS_HPr_family"/>
    <property type="match status" value="1"/>
</dbReference>
<comment type="similarity">
    <text evidence="2">Belongs to the HPr family.</text>
</comment>
<keyword evidence="3" id="KW-0963">Cytoplasm</keyword>
<dbReference type="SUPFAM" id="SSF55594">
    <property type="entry name" value="HPr-like"/>
    <property type="match status" value="1"/>
</dbReference>
<sequence>MFKATAVVKNEAGIHCRPSAILVREGCAYEGEILITAKSGTCTLTSALGLIMLGLEQGAQVSIQVTGSGEDEFGPKLVELFETHFDFPPQ</sequence>
<dbReference type="PANTHER" id="PTHR33705">
    <property type="entry name" value="PHOSPHOCARRIER PROTEIN HPR"/>
    <property type="match status" value="1"/>
</dbReference>
<reference evidence="6 7" key="1">
    <citation type="submission" date="2019-04" db="EMBL/GenBank/DDBJ databases">
        <authorList>
            <person name="Van Vliet M D."/>
        </authorList>
    </citation>
    <scope>NUCLEOTIDE SEQUENCE [LARGE SCALE GENOMIC DNA]</scope>
    <source>
        <strain evidence="6 7">F21</strain>
    </source>
</reference>
<dbReference type="Pfam" id="PF00381">
    <property type="entry name" value="PTS-HPr"/>
    <property type="match status" value="1"/>
</dbReference>
<dbReference type="InterPro" id="IPR035895">
    <property type="entry name" value="HPr-like_sf"/>
</dbReference>
<dbReference type="GO" id="GO:0005737">
    <property type="term" value="C:cytoplasm"/>
    <property type="evidence" value="ECO:0007669"/>
    <property type="project" value="UniProtKB-SubCell"/>
</dbReference>
<organism evidence="6 7">
    <name type="scientific">Pontiella sulfatireligans</name>
    <dbReference type="NCBI Taxonomy" id="2750658"/>
    <lineage>
        <taxon>Bacteria</taxon>
        <taxon>Pseudomonadati</taxon>
        <taxon>Kiritimatiellota</taxon>
        <taxon>Kiritimatiellia</taxon>
        <taxon>Kiritimatiellales</taxon>
        <taxon>Pontiellaceae</taxon>
        <taxon>Pontiella</taxon>
    </lineage>
</organism>
<keyword evidence="7" id="KW-1185">Reference proteome</keyword>
<feature type="domain" description="HPr" evidence="5">
    <location>
        <begin position="1"/>
        <end position="88"/>
    </location>
</feature>
<dbReference type="InterPro" id="IPR000032">
    <property type="entry name" value="HPr-like"/>
</dbReference>
<accession>A0A6C2UNG7</accession>
<evidence type="ECO:0000313" key="7">
    <source>
        <dbReference type="Proteomes" id="UP000346198"/>
    </source>
</evidence>
<evidence type="ECO:0000256" key="1">
    <source>
        <dbReference type="ARBA" id="ARBA00004496"/>
    </source>
</evidence>
<dbReference type="PANTHER" id="PTHR33705:SF2">
    <property type="entry name" value="PHOSPHOCARRIER PROTEIN NPR"/>
    <property type="match status" value="1"/>
</dbReference>
<dbReference type="Gene3D" id="3.30.1340.10">
    <property type="entry name" value="HPr-like"/>
    <property type="match status" value="1"/>
</dbReference>
<evidence type="ECO:0000259" key="5">
    <source>
        <dbReference type="PROSITE" id="PS51350"/>
    </source>
</evidence>
<keyword evidence="4" id="KW-0598">Phosphotransferase system</keyword>
<proteinExistence type="inferred from homology"/>
<dbReference type="RefSeq" id="WP_136062939.1">
    <property type="nucleotide sequence ID" value="NZ_CAAHFH010000002.1"/>
</dbReference>
<dbReference type="AlphaFoldDB" id="A0A6C2UNG7"/>
<comment type="subcellular location">
    <subcellularLocation>
        <location evidence="1">Cytoplasm</location>
    </subcellularLocation>
</comment>
<dbReference type="GO" id="GO:0009401">
    <property type="term" value="P:phosphoenolpyruvate-dependent sugar phosphotransferase system"/>
    <property type="evidence" value="ECO:0007669"/>
    <property type="project" value="UniProtKB-KW"/>
</dbReference>
<dbReference type="EMBL" id="CAAHFH010000002">
    <property type="protein sequence ID" value="VGO21483.1"/>
    <property type="molecule type" value="Genomic_DNA"/>
</dbReference>
<evidence type="ECO:0000256" key="4">
    <source>
        <dbReference type="ARBA" id="ARBA00022683"/>
    </source>
</evidence>
<evidence type="ECO:0000256" key="3">
    <source>
        <dbReference type="ARBA" id="ARBA00022490"/>
    </source>
</evidence>
<dbReference type="InterPro" id="IPR050399">
    <property type="entry name" value="HPr"/>
</dbReference>
<name>A0A6C2UNG7_9BACT</name>
<protein>
    <submittedName>
        <fullName evidence="6">Phosphocarrier protein HPr</fullName>
    </submittedName>
</protein>
<evidence type="ECO:0000256" key="2">
    <source>
        <dbReference type="ARBA" id="ARBA00010736"/>
    </source>
</evidence>
<dbReference type="Proteomes" id="UP000346198">
    <property type="component" value="Unassembled WGS sequence"/>
</dbReference>
<gene>
    <name evidence="6" type="primary">ptsH_1</name>
    <name evidence="6" type="ORF">SCARR_03557</name>
</gene>
<evidence type="ECO:0000313" key="6">
    <source>
        <dbReference type="EMBL" id="VGO21483.1"/>
    </source>
</evidence>
<dbReference type="PROSITE" id="PS51350">
    <property type="entry name" value="PTS_HPR_DOM"/>
    <property type="match status" value="1"/>
</dbReference>